<evidence type="ECO:0000256" key="1">
    <source>
        <dbReference type="ARBA" id="ARBA00023002"/>
    </source>
</evidence>
<protein>
    <submittedName>
        <fullName evidence="3">NAD(P)/FAD-dependent oxidoreductase</fullName>
        <ecNumber evidence="3">1.-.-.-</ecNumber>
    </submittedName>
</protein>
<keyword evidence="4" id="KW-1185">Reference proteome</keyword>
<comment type="caution">
    <text evidence="3">The sequence shown here is derived from an EMBL/GenBank/DDBJ whole genome shotgun (WGS) entry which is preliminary data.</text>
</comment>
<proteinExistence type="predicted"/>
<keyword evidence="1 3" id="KW-0560">Oxidoreductase</keyword>
<dbReference type="PANTHER" id="PTHR13847">
    <property type="entry name" value="SARCOSINE DEHYDROGENASE-RELATED"/>
    <property type="match status" value="1"/>
</dbReference>
<dbReference type="InterPro" id="IPR036188">
    <property type="entry name" value="FAD/NAD-bd_sf"/>
</dbReference>
<evidence type="ECO:0000313" key="3">
    <source>
        <dbReference type="EMBL" id="MFC0226661.1"/>
    </source>
</evidence>
<dbReference type="SUPFAM" id="SSF51905">
    <property type="entry name" value="FAD/NAD(P)-binding domain"/>
    <property type="match status" value="1"/>
</dbReference>
<dbReference type="EMBL" id="JBHLXG010000007">
    <property type="protein sequence ID" value="MFC0226661.1"/>
    <property type="molecule type" value="Genomic_DNA"/>
</dbReference>
<dbReference type="Gene3D" id="3.30.9.10">
    <property type="entry name" value="D-Amino Acid Oxidase, subunit A, domain 2"/>
    <property type="match status" value="1"/>
</dbReference>
<dbReference type="PANTHER" id="PTHR13847:SF281">
    <property type="entry name" value="FAD DEPENDENT OXIDOREDUCTASE DOMAIN-CONTAINING PROTEIN"/>
    <property type="match status" value="1"/>
</dbReference>
<dbReference type="Proteomes" id="UP001589792">
    <property type="component" value="Unassembled WGS sequence"/>
</dbReference>
<dbReference type="InterPro" id="IPR006076">
    <property type="entry name" value="FAD-dep_OxRdtase"/>
</dbReference>
<dbReference type="Gene3D" id="3.50.50.60">
    <property type="entry name" value="FAD/NAD(P)-binding domain"/>
    <property type="match status" value="1"/>
</dbReference>
<evidence type="ECO:0000259" key="2">
    <source>
        <dbReference type="Pfam" id="PF01266"/>
    </source>
</evidence>
<dbReference type="GO" id="GO:0016491">
    <property type="term" value="F:oxidoreductase activity"/>
    <property type="evidence" value="ECO:0007669"/>
    <property type="project" value="UniProtKB-KW"/>
</dbReference>
<dbReference type="EC" id="1.-.-.-" evidence="3"/>
<evidence type="ECO:0000313" key="4">
    <source>
        <dbReference type="Proteomes" id="UP001589792"/>
    </source>
</evidence>
<organism evidence="3 4">
    <name type="scientific">Serratia aquatilis</name>
    <dbReference type="NCBI Taxonomy" id="1737515"/>
    <lineage>
        <taxon>Bacteria</taxon>
        <taxon>Pseudomonadati</taxon>
        <taxon>Pseudomonadota</taxon>
        <taxon>Gammaproteobacteria</taxon>
        <taxon>Enterobacterales</taxon>
        <taxon>Yersiniaceae</taxon>
        <taxon>Serratia</taxon>
    </lineage>
</organism>
<reference evidence="3 4" key="1">
    <citation type="submission" date="2024-09" db="EMBL/GenBank/DDBJ databases">
        <authorList>
            <person name="Sun Q."/>
            <person name="Mori K."/>
        </authorList>
    </citation>
    <scope>NUCLEOTIDE SEQUENCE [LARGE SCALE GENOMIC DNA]</scope>
    <source>
        <strain evidence="3 4">CCM 8626</strain>
    </source>
</reference>
<dbReference type="RefSeq" id="WP_380674452.1">
    <property type="nucleotide sequence ID" value="NZ_CP173186.1"/>
</dbReference>
<sequence>MKYASVPLNQNQNGWLKEDLLSTAFPTLVGNTQADWVVVGSGFAGVSFARRLANHDRNLKIILIDAASAAESSSARNSGFIIGLPHNIGSSTAELKKAHSYRSLLQEGINQLTTLIEQQGIECEWENVGKYHCQVDTTQERVLKEYTDNLDTMSEPYQVLEKESLYQKLGTRFYNKGIYTPSAILVNPASLITALANCLPENVTVYNNTPVLEILPGNIAQVVTPYGTIKTAKIMLATNALSRELAPVISKQAAMATFASITAPLNPEQRRRLPAMSSWGLTPVNAIAGATLRYTQDHRFLIRQHVTAALNGRITAAQTYRATQLHQRLFQKIYPQLGDVPLTRTWSGTISVTRNGAPVWGALGKNIYTAGGCNGAGVSKQTIAGTLLADYALGQDHPLIGAMQELGKANYLPPSPILDVAIAASLMKERYLGRKEI</sequence>
<feature type="domain" description="FAD dependent oxidoreductase" evidence="2">
    <location>
        <begin position="35"/>
        <end position="390"/>
    </location>
</feature>
<gene>
    <name evidence="3" type="ORF">ACFFJ3_09145</name>
</gene>
<name>A0ABV6ECJ3_9GAMM</name>
<dbReference type="Pfam" id="PF01266">
    <property type="entry name" value="DAO"/>
    <property type="match status" value="1"/>
</dbReference>
<accession>A0ABV6ECJ3</accession>